<dbReference type="Proteomes" id="UP000492821">
    <property type="component" value="Unassembled WGS sequence"/>
</dbReference>
<dbReference type="WBParaSite" id="Pan_g9559.t1">
    <property type="protein sequence ID" value="Pan_g9559.t1"/>
    <property type="gene ID" value="Pan_g9559"/>
</dbReference>
<name>A0A7E4WAC2_PANRE</name>
<keyword evidence="1" id="KW-1185">Reference proteome</keyword>
<organism evidence="1 2">
    <name type="scientific">Panagrellus redivivus</name>
    <name type="common">Microworm</name>
    <dbReference type="NCBI Taxonomy" id="6233"/>
    <lineage>
        <taxon>Eukaryota</taxon>
        <taxon>Metazoa</taxon>
        <taxon>Ecdysozoa</taxon>
        <taxon>Nematoda</taxon>
        <taxon>Chromadorea</taxon>
        <taxon>Rhabditida</taxon>
        <taxon>Tylenchina</taxon>
        <taxon>Panagrolaimomorpha</taxon>
        <taxon>Panagrolaimoidea</taxon>
        <taxon>Panagrolaimidae</taxon>
        <taxon>Panagrellus</taxon>
    </lineage>
</organism>
<accession>A0A7E4WAC2</accession>
<protein>
    <submittedName>
        <fullName evidence="2">PepX_C domain-containing protein</fullName>
    </submittedName>
</protein>
<sequence>MPFPLNTLDYNTYCRLRELVTPSEAYDLQLAAPHLHTLKPIQKVKFTLDSYISVNSDNELSVQCGDHLTLAVNNVAEDYKLHI</sequence>
<evidence type="ECO:0000313" key="1">
    <source>
        <dbReference type="Proteomes" id="UP000492821"/>
    </source>
</evidence>
<reference evidence="2" key="2">
    <citation type="submission" date="2020-10" db="UniProtKB">
        <authorList>
            <consortium name="WormBaseParasite"/>
        </authorList>
    </citation>
    <scope>IDENTIFICATION</scope>
</reference>
<reference evidence="1" key="1">
    <citation type="journal article" date="2013" name="Genetics">
        <title>The draft genome and transcriptome of Panagrellus redivivus are shaped by the harsh demands of a free-living lifestyle.</title>
        <authorList>
            <person name="Srinivasan J."/>
            <person name="Dillman A.R."/>
            <person name="Macchietto M.G."/>
            <person name="Heikkinen L."/>
            <person name="Lakso M."/>
            <person name="Fracchia K.M."/>
            <person name="Antoshechkin I."/>
            <person name="Mortazavi A."/>
            <person name="Wong G."/>
            <person name="Sternberg P.W."/>
        </authorList>
    </citation>
    <scope>NUCLEOTIDE SEQUENCE [LARGE SCALE GENOMIC DNA]</scope>
    <source>
        <strain evidence="1">MT8872</strain>
    </source>
</reference>
<evidence type="ECO:0000313" key="2">
    <source>
        <dbReference type="WBParaSite" id="Pan_g9559.t1"/>
    </source>
</evidence>
<proteinExistence type="predicted"/>
<dbReference type="AlphaFoldDB" id="A0A7E4WAC2"/>